<evidence type="ECO:0000256" key="1">
    <source>
        <dbReference type="ARBA" id="ARBA00005771"/>
    </source>
</evidence>
<protein>
    <recommendedName>
        <fullName evidence="3">Sulfotransferase</fullName>
        <ecNumber evidence="3">2.8.2.-</ecNumber>
    </recommendedName>
</protein>
<dbReference type="EC" id="2.8.2.-" evidence="3"/>
<name>A0A6A1W2K9_9ROSI</name>
<keyword evidence="6" id="KW-1185">Reference proteome</keyword>
<dbReference type="InterPro" id="IPR027417">
    <property type="entry name" value="P-loop_NTPase"/>
</dbReference>
<evidence type="ECO:0000313" key="6">
    <source>
        <dbReference type="Proteomes" id="UP000516437"/>
    </source>
</evidence>
<dbReference type="InterPro" id="IPR000863">
    <property type="entry name" value="Sulfotransferase_dom"/>
</dbReference>
<organism evidence="5 6">
    <name type="scientific">Morella rubra</name>
    <name type="common">Chinese bayberry</name>
    <dbReference type="NCBI Taxonomy" id="262757"/>
    <lineage>
        <taxon>Eukaryota</taxon>
        <taxon>Viridiplantae</taxon>
        <taxon>Streptophyta</taxon>
        <taxon>Embryophyta</taxon>
        <taxon>Tracheophyta</taxon>
        <taxon>Spermatophyta</taxon>
        <taxon>Magnoliopsida</taxon>
        <taxon>eudicotyledons</taxon>
        <taxon>Gunneridae</taxon>
        <taxon>Pentapetalae</taxon>
        <taxon>rosids</taxon>
        <taxon>fabids</taxon>
        <taxon>Fagales</taxon>
        <taxon>Myricaceae</taxon>
        <taxon>Morella</taxon>
    </lineage>
</organism>
<gene>
    <name evidence="5" type="ORF">CJ030_MR3G001076</name>
</gene>
<dbReference type="Pfam" id="PF00685">
    <property type="entry name" value="Sulfotransfer_1"/>
    <property type="match status" value="1"/>
</dbReference>
<dbReference type="OrthoDB" id="205623at2759"/>
<comment type="similarity">
    <text evidence="1 3">Belongs to the sulfotransferase 1 family.</text>
</comment>
<evidence type="ECO:0000313" key="5">
    <source>
        <dbReference type="EMBL" id="KAB1219441.1"/>
    </source>
</evidence>
<dbReference type="GO" id="GO:0008146">
    <property type="term" value="F:sulfotransferase activity"/>
    <property type="evidence" value="ECO:0007669"/>
    <property type="project" value="InterPro"/>
</dbReference>
<feature type="domain" description="Sulfotransferase" evidence="4">
    <location>
        <begin position="39"/>
        <end position="297"/>
    </location>
</feature>
<reference evidence="5 6" key="1">
    <citation type="journal article" date="2019" name="Plant Biotechnol. J.">
        <title>The red bayberry genome and genetic basis of sex determination.</title>
        <authorList>
            <person name="Jia H.M."/>
            <person name="Jia H.J."/>
            <person name="Cai Q.L."/>
            <person name="Wang Y."/>
            <person name="Zhao H.B."/>
            <person name="Yang W.F."/>
            <person name="Wang G.Y."/>
            <person name="Li Y.H."/>
            <person name="Zhan D.L."/>
            <person name="Shen Y.T."/>
            <person name="Niu Q.F."/>
            <person name="Chang L."/>
            <person name="Qiu J."/>
            <person name="Zhao L."/>
            <person name="Xie H.B."/>
            <person name="Fu W.Y."/>
            <person name="Jin J."/>
            <person name="Li X.W."/>
            <person name="Jiao Y."/>
            <person name="Zhou C.C."/>
            <person name="Tu T."/>
            <person name="Chai C.Y."/>
            <person name="Gao J.L."/>
            <person name="Fan L.J."/>
            <person name="van de Weg E."/>
            <person name="Wang J.Y."/>
            <person name="Gao Z.S."/>
        </authorList>
    </citation>
    <scope>NUCLEOTIDE SEQUENCE [LARGE SCALE GENOMIC DNA]</scope>
    <source>
        <tissue evidence="5">Leaves</tissue>
    </source>
</reference>
<dbReference type="PANTHER" id="PTHR11783">
    <property type="entry name" value="SULFOTRANSFERASE SULT"/>
    <property type="match status" value="1"/>
</dbReference>
<accession>A0A6A1W2K9</accession>
<sequence>MLSLPSADQGLLYQYQGSWIPPFFIQGVISCQNYFHAHDTDILLVTSPKVGTTWLKAILFSLLNRGRYPNAQQHPLLTNSPHELVPFLEMQLYNKKQVPDLTPFTSPRLFSSHLMFSLLPISVKDSKCKIVYLCRNPKDTFVSIWHFRNKIRANLGKDASTIEQDFDNFSKGISSFGSYWDHVVSYWKESLENPEKIFFLKYEEMKEQPTIFLKRLAEFLECPFSPEEEVKGAINDISRLCSFENLSNLDVNKSGKVMMADKSTYFRLGKVGDWMNYLTVEMSETLDRITKEKFHSIGLTI</sequence>
<evidence type="ECO:0000256" key="3">
    <source>
        <dbReference type="RuleBase" id="RU361155"/>
    </source>
</evidence>
<comment type="caution">
    <text evidence="5">The sequence shown here is derived from an EMBL/GenBank/DDBJ whole genome shotgun (WGS) entry which is preliminary data.</text>
</comment>
<dbReference type="Gene3D" id="3.40.50.300">
    <property type="entry name" value="P-loop containing nucleotide triphosphate hydrolases"/>
    <property type="match status" value="1"/>
</dbReference>
<evidence type="ECO:0000259" key="4">
    <source>
        <dbReference type="Pfam" id="PF00685"/>
    </source>
</evidence>
<dbReference type="EMBL" id="RXIC02000021">
    <property type="protein sequence ID" value="KAB1219441.1"/>
    <property type="molecule type" value="Genomic_DNA"/>
</dbReference>
<proteinExistence type="inferred from homology"/>
<keyword evidence="2 3" id="KW-0808">Transferase</keyword>
<dbReference type="Proteomes" id="UP000516437">
    <property type="component" value="Chromosome 3"/>
</dbReference>
<evidence type="ECO:0000256" key="2">
    <source>
        <dbReference type="ARBA" id="ARBA00022679"/>
    </source>
</evidence>
<dbReference type="AlphaFoldDB" id="A0A6A1W2K9"/>
<dbReference type="SUPFAM" id="SSF52540">
    <property type="entry name" value="P-loop containing nucleoside triphosphate hydrolases"/>
    <property type="match status" value="1"/>
</dbReference>